<dbReference type="InterPro" id="IPR050131">
    <property type="entry name" value="Peptidase_S8_subtilisin-like"/>
</dbReference>
<keyword evidence="11" id="KW-1185">Reference proteome</keyword>
<evidence type="ECO:0000256" key="7">
    <source>
        <dbReference type="SAM" id="MobiDB-lite"/>
    </source>
</evidence>
<feature type="active site" description="Charge relay system" evidence="5">
    <location>
        <position position="635"/>
    </location>
</feature>
<evidence type="ECO:0000256" key="1">
    <source>
        <dbReference type="ARBA" id="ARBA00011073"/>
    </source>
</evidence>
<evidence type="ECO:0000259" key="8">
    <source>
        <dbReference type="Pfam" id="PF00082"/>
    </source>
</evidence>
<comment type="similarity">
    <text evidence="1 5 6">Belongs to the peptidase S8 family.</text>
</comment>
<feature type="domain" description="DUF7580" evidence="9">
    <location>
        <begin position="180"/>
        <end position="510"/>
    </location>
</feature>
<dbReference type="PROSITE" id="PS00138">
    <property type="entry name" value="SUBTILASE_SER"/>
    <property type="match status" value="1"/>
</dbReference>
<accession>A0A2T3YUL0</accession>
<evidence type="ECO:0000256" key="5">
    <source>
        <dbReference type="PROSITE-ProRule" id="PRU01240"/>
    </source>
</evidence>
<dbReference type="InterPro" id="IPR056002">
    <property type="entry name" value="DUF7580"/>
</dbReference>
<dbReference type="SUPFAM" id="SSF52743">
    <property type="entry name" value="Subtilisin-like"/>
    <property type="match status" value="1"/>
</dbReference>
<evidence type="ECO:0000313" key="10">
    <source>
        <dbReference type="EMBL" id="PTB36262.1"/>
    </source>
</evidence>
<evidence type="ECO:0000256" key="6">
    <source>
        <dbReference type="RuleBase" id="RU003355"/>
    </source>
</evidence>
<feature type="region of interest" description="Disordered" evidence="7">
    <location>
        <begin position="238"/>
        <end position="259"/>
    </location>
</feature>
<evidence type="ECO:0000256" key="4">
    <source>
        <dbReference type="ARBA" id="ARBA00022825"/>
    </source>
</evidence>
<dbReference type="PROSITE" id="PS00136">
    <property type="entry name" value="SUBTILASE_ASP"/>
    <property type="match status" value="1"/>
</dbReference>
<proteinExistence type="inferred from homology"/>
<dbReference type="InterPro" id="IPR000209">
    <property type="entry name" value="Peptidase_S8/S53_dom"/>
</dbReference>
<dbReference type="GO" id="GO:0006508">
    <property type="term" value="P:proteolysis"/>
    <property type="evidence" value="ECO:0007669"/>
    <property type="project" value="UniProtKB-KW"/>
</dbReference>
<dbReference type="Gene3D" id="3.40.50.200">
    <property type="entry name" value="Peptidase S8/S53 domain"/>
    <property type="match status" value="1"/>
</dbReference>
<name>A0A2T3YUL0_TRIA4</name>
<dbReference type="PANTHER" id="PTHR43806">
    <property type="entry name" value="PEPTIDASE S8"/>
    <property type="match status" value="1"/>
</dbReference>
<dbReference type="PRINTS" id="PR00723">
    <property type="entry name" value="SUBTILISIN"/>
</dbReference>
<dbReference type="Pfam" id="PF24476">
    <property type="entry name" value="DUF7580"/>
    <property type="match status" value="1"/>
</dbReference>
<dbReference type="PANTHER" id="PTHR43806:SF11">
    <property type="entry name" value="CEREVISIN-RELATED"/>
    <property type="match status" value="1"/>
</dbReference>
<sequence>MTLSSEPEQDDLLDFFFASLGTIKEIADILSGDETELDSRSFYLRLNGRCTIIRSQSIAITPSREAERVTIARIILDRLDSLLDLSLFPAIEISGCSFRRMRALNKLWTSYGKGEKLSQLQRVKSCLHFGSPNEQLEFLAILKRCEDIFLLESSQDYSLDKLPLWNRRSEPPYASLSAARSLFHVLETSGRCLCHTYGARFCIQTHRNSDLNEEYDFKLFLEIDKRWQEAHFHSVRKSQSVARHATQDDSKSAKKKTPATGRKKVKFLCDPIKKLWKNFPTYRLKFLIENDILWKLQSEPSNLTTDTTTRAITFQHLITEEASKLTEKTKRILAVLLGYAVLHLLETPWLNSSWGPGNILFLATSFGTPLKPYIQLQFGNDVDNKSENTTVDSENDEDFDPDDLISHPYPSLVALAAMLIELHLARSLQEIAQVHDLEFDDDMNDCAKYIATATIFDKCKDDISEKTREAIDKCLDQNIGVDDNENELAIPELRSVIYKYVVSRLEYDLEHAYSYISIEALDMEAQKLDLTRWGQPIAHKKAISNGHTDNELRISRVQTRLNGRKRQRQAPESPTLKTLDFVSNLKFFDDQIAPSDISFVARDAYLSWKNNFRAVHDRLIGDNPGLVPVKIAVLDTGIDRSHPDYEAQEERFRGTRSFIPNRQQDDDVFDCCGHGTHVAGLLLDFAPDAELYIAKIADLEPAKPVTVAEAIEYAVNVWNVDVISMSFGFPSREVDGYNVLERVIKHAINQNVLLFAAASNNGANTKRAYPARHPDVISVHSTNANGTPSDFNPIPLPGDNLATIGEAVESAWPVHLCYQEINKLCVACKSGTSFATPIASGIAAFLLQYARAKLLPRESEQLKQCHFMRAALNAVSVRSQGYHYIAPSLHPDNAFGKDEASLKARIRDAIKDV</sequence>
<keyword evidence="2 5" id="KW-0645">Protease</keyword>
<reference evidence="10 11" key="1">
    <citation type="submission" date="2016-07" db="EMBL/GenBank/DDBJ databases">
        <title>Multiple horizontal gene transfer events from other fungi enriched the ability of initially mycotrophic Trichoderma (Ascomycota) to feed on dead plant biomass.</title>
        <authorList>
            <consortium name="DOE Joint Genome Institute"/>
            <person name="Aerts A."/>
            <person name="Atanasova L."/>
            <person name="Chenthamara K."/>
            <person name="Zhang J."/>
            <person name="Grujic M."/>
            <person name="Henrissat B."/>
            <person name="Kuo A."/>
            <person name="Salamov A."/>
            <person name="Lipzen A."/>
            <person name="Labutti K."/>
            <person name="Barry K."/>
            <person name="Miao Y."/>
            <person name="Rahimi M.J."/>
            <person name="Shen Q."/>
            <person name="Grigoriev I.V."/>
            <person name="Kubicek C.P."/>
            <person name="Druzhinina I.S."/>
        </authorList>
    </citation>
    <scope>NUCLEOTIDE SEQUENCE [LARGE SCALE GENOMIC DNA]</scope>
    <source>
        <strain evidence="10 11">CBS 433.97</strain>
    </source>
</reference>
<protein>
    <submittedName>
        <fullName evidence="10">Uncharacterized protein</fullName>
    </submittedName>
</protein>
<dbReference type="InterPro" id="IPR023828">
    <property type="entry name" value="Peptidase_S8_Ser-AS"/>
</dbReference>
<feature type="active site" description="Charge relay system" evidence="5">
    <location>
        <position position="674"/>
    </location>
</feature>
<dbReference type="InterPro" id="IPR036852">
    <property type="entry name" value="Peptidase_S8/S53_dom_sf"/>
</dbReference>
<dbReference type="CDD" id="cd00306">
    <property type="entry name" value="Peptidases_S8_S53"/>
    <property type="match status" value="1"/>
</dbReference>
<dbReference type="STRING" id="1042311.A0A2T3YUL0"/>
<dbReference type="OrthoDB" id="4899029at2759"/>
<keyword evidence="4 5" id="KW-0720">Serine protease</keyword>
<dbReference type="InterPro" id="IPR023827">
    <property type="entry name" value="Peptidase_S8_Asp-AS"/>
</dbReference>
<organism evidence="10 11">
    <name type="scientific">Trichoderma asperellum (strain ATCC 204424 / CBS 433.97 / NBRC 101777)</name>
    <dbReference type="NCBI Taxonomy" id="1042311"/>
    <lineage>
        <taxon>Eukaryota</taxon>
        <taxon>Fungi</taxon>
        <taxon>Dikarya</taxon>
        <taxon>Ascomycota</taxon>
        <taxon>Pezizomycotina</taxon>
        <taxon>Sordariomycetes</taxon>
        <taxon>Hypocreomycetidae</taxon>
        <taxon>Hypocreales</taxon>
        <taxon>Hypocreaceae</taxon>
        <taxon>Trichoderma</taxon>
    </lineage>
</organism>
<dbReference type="Pfam" id="PF00082">
    <property type="entry name" value="Peptidase_S8"/>
    <property type="match status" value="1"/>
</dbReference>
<dbReference type="GO" id="GO:0004252">
    <property type="term" value="F:serine-type endopeptidase activity"/>
    <property type="evidence" value="ECO:0007669"/>
    <property type="project" value="UniProtKB-UniRule"/>
</dbReference>
<evidence type="ECO:0000256" key="3">
    <source>
        <dbReference type="ARBA" id="ARBA00022801"/>
    </source>
</evidence>
<feature type="active site" description="Charge relay system" evidence="5">
    <location>
        <position position="833"/>
    </location>
</feature>
<feature type="domain" description="Peptidase S8/S53" evidence="8">
    <location>
        <begin position="629"/>
        <end position="880"/>
    </location>
</feature>
<evidence type="ECO:0000259" key="9">
    <source>
        <dbReference type="Pfam" id="PF24476"/>
    </source>
</evidence>
<dbReference type="PROSITE" id="PS51892">
    <property type="entry name" value="SUBTILASE"/>
    <property type="match status" value="1"/>
</dbReference>
<keyword evidence="3 5" id="KW-0378">Hydrolase</keyword>
<dbReference type="InterPro" id="IPR015500">
    <property type="entry name" value="Peptidase_S8_subtilisin-rel"/>
</dbReference>
<dbReference type="Proteomes" id="UP000240493">
    <property type="component" value="Unassembled WGS sequence"/>
</dbReference>
<evidence type="ECO:0000313" key="11">
    <source>
        <dbReference type="Proteomes" id="UP000240493"/>
    </source>
</evidence>
<evidence type="ECO:0000256" key="2">
    <source>
        <dbReference type="ARBA" id="ARBA00022670"/>
    </source>
</evidence>
<dbReference type="EMBL" id="KZ679271">
    <property type="protein sequence ID" value="PTB36262.1"/>
    <property type="molecule type" value="Genomic_DNA"/>
</dbReference>
<dbReference type="AlphaFoldDB" id="A0A2T3YUL0"/>
<gene>
    <name evidence="10" type="ORF">M441DRAFT_31399</name>
</gene>